<accession>A0A926N6K0</accession>
<evidence type="ECO:0000313" key="12">
    <source>
        <dbReference type="Proteomes" id="UP000661691"/>
    </source>
</evidence>
<dbReference type="GO" id="GO:0001216">
    <property type="term" value="F:DNA-binding transcription activator activity"/>
    <property type="evidence" value="ECO:0007669"/>
    <property type="project" value="InterPro"/>
</dbReference>
<keyword evidence="6" id="KW-0731">Sigma factor</keyword>
<dbReference type="Gene3D" id="1.10.10.1330">
    <property type="entry name" value="RNA polymerase sigma-54 factor, core-binding domain"/>
    <property type="match status" value="1"/>
</dbReference>
<dbReference type="Proteomes" id="UP000661691">
    <property type="component" value="Unassembled WGS sequence"/>
</dbReference>
<evidence type="ECO:0000313" key="11">
    <source>
        <dbReference type="EMBL" id="MBD1372251.1"/>
    </source>
</evidence>
<evidence type="ECO:0000256" key="6">
    <source>
        <dbReference type="ARBA" id="ARBA00023082"/>
    </source>
</evidence>
<proteinExistence type="inferred from homology"/>
<comment type="caution">
    <text evidence="11">The sequence shown here is derived from an EMBL/GenBank/DDBJ whole genome shotgun (WGS) entry which is preliminary data.</text>
</comment>
<dbReference type="PROSITE" id="PS00717">
    <property type="entry name" value="SIGMA54_1"/>
    <property type="match status" value="1"/>
</dbReference>
<keyword evidence="8" id="KW-0804">Transcription</keyword>
<dbReference type="RefSeq" id="WP_191141916.1">
    <property type="nucleotide sequence ID" value="NZ_JACXAH010000008.1"/>
</dbReference>
<evidence type="ECO:0000256" key="1">
    <source>
        <dbReference type="ARBA" id="ARBA00008798"/>
    </source>
</evidence>
<keyword evidence="4" id="KW-0548">Nucleotidyltransferase</keyword>
<keyword evidence="5" id="KW-0805">Transcription regulation</keyword>
<dbReference type="InterPro" id="IPR007046">
    <property type="entry name" value="RNA_pol_sigma_54_core-bd"/>
</dbReference>
<dbReference type="GO" id="GO:0006352">
    <property type="term" value="P:DNA-templated transcription initiation"/>
    <property type="evidence" value="ECO:0007669"/>
    <property type="project" value="InterPro"/>
</dbReference>
<dbReference type="InterPro" id="IPR007634">
    <property type="entry name" value="RNA_pol_sigma_54_DNA-bd"/>
</dbReference>
<dbReference type="GO" id="GO:0016987">
    <property type="term" value="F:sigma factor activity"/>
    <property type="evidence" value="ECO:0007669"/>
    <property type="project" value="UniProtKB-KW"/>
</dbReference>
<dbReference type="InterPro" id="IPR000394">
    <property type="entry name" value="RNA_pol_sigma_54"/>
</dbReference>
<dbReference type="GO" id="GO:0000428">
    <property type="term" value="C:DNA-directed RNA polymerase complex"/>
    <property type="evidence" value="ECO:0007669"/>
    <property type="project" value="UniProtKB-KW"/>
</dbReference>
<dbReference type="GO" id="GO:0003677">
    <property type="term" value="F:DNA binding"/>
    <property type="evidence" value="ECO:0007669"/>
    <property type="project" value="UniProtKB-KW"/>
</dbReference>
<dbReference type="PROSITE" id="PS00718">
    <property type="entry name" value="SIGMA54_2"/>
    <property type="match status" value="1"/>
</dbReference>
<evidence type="ECO:0000259" key="9">
    <source>
        <dbReference type="Pfam" id="PF04552"/>
    </source>
</evidence>
<dbReference type="Pfam" id="PF04552">
    <property type="entry name" value="Sigma54_DBD"/>
    <property type="match status" value="1"/>
</dbReference>
<evidence type="ECO:0000256" key="5">
    <source>
        <dbReference type="ARBA" id="ARBA00023015"/>
    </source>
</evidence>
<dbReference type="PANTHER" id="PTHR32248:SF4">
    <property type="entry name" value="RNA POLYMERASE SIGMA-54 FACTOR"/>
    <property type="match status" value="1"/>
</dbReference>
<keyword evidence="7" id="KW-0238">DNA-binding</keyword>
<dbReference type="PROSITE" id="PS50044">
    <property type="entry name" value="SIGMA54_3"/>
    <property type="match status" value="1"/>
</dbReference>
<feature type="domain" description="RNA polymerase sigma factor 54 DNA-binding" evidence="9">
    <location>
        <begin position="296"/>
        <end position="451"/>
    </location>
</feature>
<dbReference type="PRINTS" id="PR00045">
    <property type="entry name" value="SIGMA54FCT"/>
</dbReference>
<keyword evidence="3" id="KW-0808">Transferase</keyword>
<dbReference type="PANTHER" id="PTHR32248">
    <property type="entry name" value="RNA POLYMERASE SIGMA-54 FACTOR"/>
    <property type="match status" value="1"/>
</dbReference>
<dbReference type="Pfam" id="PF00309">
    <property type="entry name" value="Sigma54_AID"/>
    <property type="match status" value="1"/>
</dbReference>
<protein>
    <submittedName>
        <fullName evidence="11">RNA polymerase factor sigma-54</fullName>
    </submittedName>
</protein>
<comment type="similarity">
    <text evidence="1">Belongs to the sigma-54 factor family.</text>
</comment>
<sequence length="456" mass="52519">MAIEMGYGLVQDQRMKMAMTPELQQSIQMLQFSNAELITFLYEQYRENPAIELELPIEIDQLEAFFSYLNQRPLYQQPRASGYVDTDREIELASGSEDTLAGMLEKQLYELNLSKKQARVCYFLIHNLDDKGYLDVDAITICKRLQIEPETLEDCINSLQKLEPVGIGARSLAECLELQLLQFEPVNPLSIQIVKGYLPEIADGRWSKVAKDCGVTEEEVHHAVEEIRRCNPKPGSSYSNRRTQYIFPDVFIEEIDGEWKVYVNESEMPYLRINPQYQQWLSQSHALNHKDLSHLKAWVQSGMMLMKGIAQRKETIVRVAEVILNKQKAFFRQGPQYLIPLTLKEVAFELGLHESTVSRATQHKYVHTPNGIYSFRTFFPGGLSLANGEALATEHIKIKIKQIIEREDKKKPHSDQKIAVQLQQESIQISRRTVAKYREELGFSSSTVRKRLSKST</sequence>
<keyword evidence="12" id="KW-1185">Reference proteome</keyword>
<dbReference type="Gene3D" id="1.10.10.60">
    <property type="entry name" value="Homeodomain-like"/>
    <property type="match status" value="1"/>
</dbReference>
<dbReference type="Pfam" id="PF04963">
    <property type="entry name" value="Sigma54_CBD"/>
    <property type="match status" value="1"/>
</dbReference>
<evidence type="ECO:0000256" key="4">
    <source>
        <dbReference type="ARBA" id="ARBA00022695"/>
    </source>
</evidence>
<feature type="domain" description="RNA polymerase sigma factor 54 core-binding" evidence="10">
    <location>
        <begin position="94"/>
        <end position="277"/>
    </location>
</feature>
<keyword evidence="2" id="KW-0240">DNA-directed RNA polymerase</keyword>
<name>A0A926N6K0_9BACL</name>
<evidence type="ECO:0000256" key="2">
    <source>
        <dbReference type="ARBA" id="ARBA00022478"/>
    </source>
</evidence>
<gene>
    <name evidence="11" type="primary">rpoN</name>
    <name evidence="11" type="ORF">IC620_07725</name>
</gene>
<evidence type="ECO:0000256" key="3">
    <source>
        <dbReference type="ARBA" id="ARBA00022679"/>
    </source>
</evidence>
<evidence type="ECO:0000259" key="10">
    <source>
        <dbReference type="Pfam" id="PF04963"/>
    </source>
</evidence>
<dbReference type="InterPro" id="IPR038709">
    <property type="entry name" value="RpoN_core-bd_sf"/>
</dbReference>
<reference evidence="11" key="1">
    <citation type="submission" date="2020-09" db="EMBL/GenBank/DDBJ databases">
        <title>A novel bacterium of genus Hazenella, isolated from South China Sea.</title>
        <authorList>
            <person name="Huang H."/>
            <person name="Mo K."/>
            <person name="Hu Y."/>
        </authorList>
    </citation>
    <scope>NUCLEOTIDE SEQUENCE</scope>
    <source>
        <strain evidence="11">IB182357</strain>
    </source>
</reference>
<evidence type="ECO:0000256" key="8">
    <source>
        <dbReference type="ARBA" id="ARBA00023163"/>
    </source>
</evidence>
<evidence type="ECO:0000256" key="7">
    <source>
        <dbReference type="ARBA" id="ARBA00023125"/>
    </source>
</evidence>
<dbReference type="EMBL" id="JACXAH010000008">
    <property type="protein sequence ID" value="MBD1372251.1"/>
    <property type="molecule type" value="Genomic_DNA"/>
</dbReference>
<dbReference type="GO" id="GO:0016779">
    <property type="term" value="F:nucleotidyltransferase activity"/>
    <property type="evidence" value="ECO:0007669"/>
    <property type="project" value="UniProtKB-KW"/>
</dbReference>
<dbReference type="AlphaFoldDB" id="A0A926N6K0"/>
<dbReference type="PIRSF" id="PIRSF000774">
    <property type="entry name" value="RpoN"/>
    <property type="match status" value="1"/>
</dbReference>
<organism evidence="11 12">
    <name type="scientific">Polycladospora coralii</name>
    <dbReference type="NCBI Taxonomy" id="2771432"/>
    <lineage>
        <taxon>Bacteria</taxon>
        <taxon>Bacillati</taxon>
        <taxon>Bacillota</taxon>
        <taxon>Bacilli</taxon>
        <taxon>Bacillales</taxon>
        <taxon>Thermoactinomycetaceae</taxon>
        <taxon>Polycladospora</taxon>
    </lineage>
</organism>
<dbReference type="NCBIfam" id="TIGR02395">
    <property type="entry name" value="rpoN_sigma"/>
    <property type="match status" value="1"/>
</dbReference>